<feature type="non-terminal residue" evidence="14">
    <location>
        <position position="1"/>
    </location>
</feature>
<feature type="non-terminal residue" evidence="14">
    <location>
        <position position="141"/>
    </location>
</feature>
<evidence type="ECO:0000256" key="9">
    <source>
        <dbReference type="ARBA" id="ARBA00023242"/>
    </source>
</evidence>
<evidence type="ECO:0000256" key="2">
    <source>
        <dbReference type="ARBA" id="ARBA00008010"/>
    </source>
</evidence>
<evidence type="ECO:0000313" key="15">
    <source>
        <dbReference type="Proteomes" id="UP000824469"/>
    </source>
</evidence>
<gene>
    <name evidence="14" type="ORF">KI387_017957</name>
</gene>
<dbReference type="Pfam" id="PF17207">
    <property type="entry name" value="MCM_OB"/>
    <property type="match status" value="1"/>
</dbReference>
<dbReference type="EMBL" id="JAHRHJ020000003">
    <property type="protein sequence ID" value="KAH9323318.1"/>
    <property type="molecule type" value="Genomic_DNA"/>
</dbReference>
<keyword evidence="3 11" id="KW-0235">DNA replication</keyword>
<comment type="similarity">
    <text evidence="2 11">Belongs to the MCM family.</text>
</comment>
<evidence type="ECO:0000256" key="10">
    <source>
        <dbReference type="ARBA" id="ARBA00023306"/>
    </source>
</evidence>
<dbReference type="PANTHER" id="PTHR11630:SF42">
    <property type="entry name" value="DNA REPLICATION LICENSING FACTOR MCM5"/>
    <property type="match status" value="1"/>
</dbReference>
<proteinExistence type="inferred from homology"/>
<dbReference type="GO" id="GO:0016787">
    <property type="term" value="F:hydrolase activity"/>
    <property type="evidence" value="ECO:0007669"/>
    <property type="project" value="UniProtKB-KW"/>
</dbReference>
<keyword evidence="8 11" id="KW-0238">DNA-binding</keyword>
<dbReference type="GO" id="GO:0003688">
    <property type="term" value="F:DNA replication origin binding"/>
    <property type="evidence" value="ECO:0007669"/>
    <property type="project" value="UniProtKB-UniRule"/>
</dbReference>
<dbReference type="InterPro" id="IPR008048">
    <property type="entry name" value="MCM5"/>
</dbReference>
<dbReference type="InterPro" id="IPR033762">
    <property type="entry name" value="MCM_OB"/>
</dbReference>
<evidence type="ECO:0000256" key="1">
    <source>
        <dbReference type="ARBA" id="ARBA00004123"/>
    </source>
</evidence>
<evidence type="ECO:0000256" key="8">
    <source>
        <dbReference type="ARBA" id="ARBA00023125"/>
    </source>
</evidence>
<dbReference type="GO" id="GO:0005634">
    <property type="term" value="C:nucleus"/>
    <property type="evidence" value="ECO:0007669"/>
    <property type="project" value="UniProtKB-SubCell"/>
</dbReference>
<protein>
    <recommendedName>
        <fullName evidence="11">DNA replication licensing factor MCM5</fullName>
        <ecNumber evidence="11">3.6.4.12</ecNumber>
    </recommendedName>
</protein>
<dbReference type="Proteomes" id="UP000824469">
    <property type="component" value="Unassembled WGS sequence"/>
</dbReference>
<dbReference type="GO" id="GO:0042555">
    <property type="term" value="C:MCM complex"/>
    <property type="evidence" value="ECO:0007669"/>
    <property type="project" value="UniProtKB-UniRule"/>
</dbReference>
<keyword evidence="5 11" id="KW-0378">Hydrolase</keyword>
<dbReference type="PANTHER" id="PTHR11630">
    <property type="entry name" value="DNA REPLICATION LICENSING FACTOR MCM FAMILY MEMBER"/>
    <property type="match status" value="1"/>
</dbReference>
<comment type="catalytic activity">
    <reaction evidence="11">
        <text>ATP + H2O = ADP + phosphate + H(+)</text>
        <dbReference type="Rhea" id="RHEA:13065"/>
        <dbReference type="ChEBI" id="CHEBI:15377"/>
        <dbReference type="ChEBI" id="CHEBI:15378"/>
        <dbReference type="ChEBI" id="CHEBI:30616"/>
        <dbReference type="ChEBI" id="CHEBI:43474"/>
        <dbReference type="ChEBI" id="CHEBI:456216"/>
        <dbReference type="EC" id="3.6.4.12"/>
    </reaction>
</comment>
<evidence type="ECO:0000259" key="13">
    <source>
        <dbReference type="Pfam" id="PF17207"/>
    </source>
</evidence>
<dbReference type="FunFam" id="2.20.28.10:FF:000005">
    <property type="entry name" value="DNA helicase"/>
    <property type="match status" value="1"/>
</dbReference>
<evidence type="ECO:0000256" key="3">
    <source>
        <dbReference type="ARBA" id="ARBA00022705"/>
    </source>
</evidence>
<keyword evidence="15" id="KW-1185">Reference proteome</keyword>
<evidence type="ECO:0000256" key="6">
    <source>
        <dbReference type="ARBA" id="ARBA00022806"/>
    </source>
</evidence>
<dbReference type="GO" id="GO:0017116">
    <property type="term" value="F:single-stranded DNA helicase activity"/>
    <property type="evidence" value="ECO:0007669"/>
    <property type="project" value="TreeGrafter"/>
</dbReference>
<comment type="function">
    <text evidence="11">Acts as component of the MCM2-7 complex (MCM complex) which is the replicative helicase essential for 'once per cell cycle' DNA replication initiation and elongation in eukaryotic cells. The active ATPase sites in the MCM2-7 ring are formed through the interaction surfaces of two neighboring subunits such that a critical structure of a conserved arginine finger motif is provided in trans relative to the ATP-binding site of the Walker A box of the adjacent subunit. The six ATPase active sites, however, are likely to contribute differentially to the complex helicase activity.</text>
</comment>
<dbReference type="PRINTS" id="PR01661">
    <property type="entry name" value="MCMPROTEIN5"/>
</dbReference>
<dbReference type="Gene3D" id="2.40.50.140">
    <property type="entry name" value="Nucleic acid-binding proteins"/>
    <property type="match status" value="1"/>
</dbReference>
<dbReference type="EC" id="3.6.4.12" evidence="11"/>
<dbReference type="GO" id="GO:0000727">
    <property type="term" value="P:double-strand break repair via break-induced replication"/>
    <property type="evidence" value="ECO:0007669"/>
    <property type="project" value="TreeGrafter"/>
</dbReference>
<dbReference type="InterPro" id="IPR012340">
    <property type="entry name" value="NA-bd_OB-fold"/>
</dbReference>
<organism evidence="14 15">
    <name type="scientific">Taxus chinensis</name>
    <name type="common">Chinese yew</name>
    <name type="synonym">Taxus wallichiana var. chinensis</name>
    <dbReference type="NCBI Taxonomy" id="29808"/>
    <lineage>
        <taxon>Eukaryota</taxon>
        <taxon>Viridiplantae</taxon>
        <taxon>Streptophyta</taxon>
        <taxon>Embryophyta</taxon>
        <taxon>Tracheophyta</taxon>
        <taxon>Spermatophyta</taxon>
        <taxon>Pinopsida</taxon>
        <taxon>Pinidae</taxon>
        <taxon>Conifers II</taxon>
        <taxon>Cupressales</taxon>
        <taxon>Taxaceae</taxon>
        <taxon>Taxus</taxon>
    </lineage>
</organism>
<evidence type="ECO:0000256" key="7">
    <source>
        <dbReference type="ARBA" id="ARBA00022840"/>
    </source>
</evidence>
<comment type="caution">
    <text evidence="14">The sequence shown here is derived from an EMBL/GenBank/DDBJ whole genome shotgun (WGS) entry which is preliminary data.</text>
</comment>
<feature type="region of interest" description="Disordered" evidence="12">
    <location>
        <begin position="1"/>
        <end position="27"/>
    </location>
</feature>
<evidence type="ECO:0000256" key="4">
    <source>
        <dbReference type="ARBA" id="ARBA00022741"/>
    </source>
</evidence>
<accession>A0AA38GK49</accession>
<dbReference type="AlphaFoldDB" id="A0AA38GK49"/>
<name>A0AA38GK49_TAXCH</name>
<evidence type="ECO:0000313" key="14">
    <source>
        <dbReference type="EMBL" id="KAH9323318.1"/>
    </source>
</evidence>
<dbReference type="GO" id="GO:0005524">
    <property type="term" value="F:ATP binding"/>
    <property type="evidence" value="ECO:0007669"/>
    <property type="project" value="UniProtKB-UniRule"/>
</dbReference>
<reference evidence="14 15" key="1">
    <citation type="journal article" date="2021" name="Nat. Plants">
        <title>The Taxus genome provides insights into paclitaxel biosynthesis.</title>
        <authorList>
            <person name="Xiong X."/>
            <person name="Gou J."/>
            <person name="Liao Q."/>
            <person name="Li Y."/>
            <person name="Zhou Q."/>
            <person name="Bi G."/>
            <person name="Li C."/>
            <person name="Du R."/>
            <person name="Wang X."/>
            <person name="Sun T."/>
            <person name="Guo L."/>
            <person name="Liang H."/>
            <person name="Lu P."/>
            <person name="Wu Y."/>
            <person name="Zhang Z."/>
            <person name="Ro D.K."/>
            <person name="Shang Y."/>
            <person name="Huang S."/>
            <person name="Yan J."/>
        </authorList>
    </citation>
    <scope>NUCLEOTIDE SEQUENCE [LARGE SCALE GENOMIC DNA]</scope>
    <source>
        <strain evidence="14">Ta-2019</strain>
    </source>
</reference>
<keyword evidence="4 11" id="KW-0547">Nucleotide-binding</keyword>
<dbReference type="GO" id="GO:0043138">
    <property type="term" value="F:3'-5' DNA helicase activity"/>
    <property type="evidence" value="ECO:0007669"/>
    <property type="project" value="TreeGrafter"/>
</dbReference>
<sequence length="141" mass="15278">FRTAASEVSSALKSKLPGETGEMEEPTSGEVQIFLCSNENVISMRSLGAEFMSKLVKISGIVIAASRIKAKTTHVALLCKNCRNVKSVPCCPGLVGVIVPRSCDHVPQPGEEPCPIDPWVIIPDKSKYVDQQTLKLQENPE</sequence>
<evidence type="ECO:0000256" key="11">
    <source>
        <dbReference type="RuleBase" id="RU368063"/>
    </source>
</evidence>
<keyword evidence="10 11" id="KW-0131">Cell cycle</keyword>
<comment type="subcellular location">
    <subcellularLocation>
        <location evidence="1 11">Nucleus</location>
    </subcellularLocation>
</comment>
<keyword evidence="6 11" id="KW-0347">Helicase</keyword>
<dbReference type="SUPFAM" id="SSF50249">
    <property type="entry name" value="Nucleic acid-binding proteins"/>
    <property type="match status" value="1"/>
</dbReference>
<comment type="subunit">
    <text evidence="11">Component of the MCM2-7 complex.</text>
</comment>
<evidence type="ECO:0000256" key="5">
    <source>
        <dbReference type="ARBA" id="ARBA00022801"/>
    </source>
</evidence>
<dbReference type="InterPro" id="IPR031327">
    <property type="entry name" value="MCM"/>
</dbReference>
<keyword evidence="7 11" id="KW-0067">ATP-binding</keyword>
<keyword evidence="9 11" id="KW-0539">Nucleus</keyword>
<dbReference type="GO" id="GO:0003697">
    <property type="term" value="F:single-stranded DNA binding"/>
    <property type="evidence" value="ECO:0007669"/>
    <property type="project" value="TreeGrafter"/>
</dbReference>
<feature type="domain" description="MCM OB" evidence="13">
    <location>
        <begin position="44"/>
        <end position="141"/>
    </location>
</feature>
<evidence type="ECO:0000256" key="12">
    <source>
        <dbReference type="SAM" id="MobiDB-lite"/>
    </source>
</evidence>
<feature type="compositionally biased region" description="Polar residues" evidence="12">
    <location>
        <begin position="1"/>
        <end position="12"/>
    </location>
</feature>
<dbReference type="GO" id="GO:0006270">
    <property type="term" value="P:DNA replication initiation"/>
    <property type="evidence" value="ECO:0007669"/>
    <property type="project" value="UniProtKB-UniRule"/>
</dbReference>